<keyword evidence="3" id="KW-1185">Reference proteome</keyword>
<proteinExistence type="predicted"/>
<gene>
    <name evidence="2" type="ORF">Plil01_001132500</name>
</gene>
<protein>
    <submittedName>
        <fullName evidence="2">Unnamed protein product</fullName>
    </submittedName>
</protein>
<dbReference type="EMBL" id="BSXW01000647">
    <property type="protein sequence ID" value="GMF27124.1"/>
    <property type="molecule type" value="Genomic_DNA"/>
</dbReference>
<reference evidence="2" key="1">
    <citation type="submission" date="2023-04" db="EMBL/GenBank/DDBJ databases">
        <title>Phytophthora lilii NBRC 32176.</title>
        <authorList>
            <person name="Ichikawa N."/>
            <person name="Sato H."/>
            <person name="Tonouchi N."/>
        </authorList>
    </citation>
    <scope>NUCLEOTIDE SEQUENCE</scope>
    <source>
        <strain evidence="2">NBRC 32176</strain>
    </source>
</reference>
<feature type="region of interest" description="Disordered" evidence="1">
    <location>
        <begin position="1"/>
        <end position="30"/>
    </location>
</feature>
<organism evidence="2 3">
    <name type="scientific">Phytophthora lilii</name>
    <dbReference type="NCBI Taxonomy" id="2077276"/>
    <lineage>
        <taxon>Eukaryota</taxon>
        <taxon>Sar</taxon>
        <taxon>Stramenopiles</taxon>
        <taxon>Oomycota</taxon>
        <taxon>Peronosporomycetes</taxon>
        <taxon>Peronosporales</taxon>
        <taxon>Peronosporaceae</taxon>
        <taxon>Phytophthora</taxon>
    </lineage>
</organism>
<evidence type="ECO:0000313" key="3">
    <source>
        <dbReference type="Proteomes" id="UP001165083"/>
    </source>
</evidence>
<sequence length="75" mass="8597">MEALSVQDVRHEVNEEREEKTEEADPAQHQRRFVQEAEADATVIRGFPPLPTLRKSVKLLQEHLTQSVLGPDVHE</sequence>
<evidence type="ECO:0000313" key="2">
    <source>
        <dbReference type="EMBL" id="GMF27124.1"/>
    </source>
</evidence>
<dbReference type="AlphaFoldDB" id="A0A9W6U730"/>
<dbReference type="Proteomes" id="UP001165083">
    <property type="component" value="Unassembled WGS sequence"/>
</dbReference>
<comment type="caution">
    <text evidence="2">The sequence shown here is derived from an EMBL/GenBank/DDBJ whole genome shotgun (WGS) entry which is preliminary data.</text>
</comment>
<evidence type="ECO:0000256" key="1">
    <source>
        <dbReference type="SAM" id="MobiDB-lite"/>
    </source>
</evidence>
<name>A0A9W6U730_9STRA</name>
<accession>A0A9W6U730</accession>
<feature type="compositionally biased region" description="Basic and acidic residues" evidence="1">
    <location>
        <begin position="8"/>
        <end position="20"/>
    </location>
</feature>